<reference evidence="6" key="1">
    <citation type="submission" date="2025-08" db="UniProtKB">
        <authorList>
            <consortium name="Ensembl"/>
        </authorList>
    </citation>
    <scope>IDENTIFICATION</scope>
</reference>
<dbReference type="Ensembl" id="ENSPMGT00000005952.1">
    <property type="protein sequence ID" value="ENSPMGP00000005610.1"/>
    <property type="gene ID" value="ENSPMGG00000004712.1"/>
</dbReference>
<name>A0A3B3ZM32_9GOBI</name>
<dbReference type="GO" id="GO:0009897">
    <property type="term" value="C:external side of plasma membrane"/>
    <property type="evidence" value="ECO:0007669"/>
    <property type="project" value="TreeGrafter"/>
</dbReference>
<evidence type="ECO:0000256" key="5">
    <source>
        <dbReference type="SAM" id="SignalP"/>
    </source>
</evidence>
<keyword evidence="3 5" id="KW-0732">Signal</keyword>
<dbReference type="GO" id="GO:0004888">
    <property type="term" value="F:transmembrane signaling receptor activity"/>
    <property type="evidence" value="ECO:0007669"/>
    <property type="project" value="TreeGrafter"/>
</dbReference>
<dbReference type="AlphaFoldDB" id="A0A3B3ZM32"/>
<dbReference type="PANTHER" id="PTHR10570:SF9">
    <property type="entry name" value="T-CELL SURFACE GLYCOPROTEIN CD3 EPSILON CHAIN"/>
    <property type="match status" value="1"/>
</dbReference>
<feature type="chain" id="PRO_5017358611" description="CD3 gamma/delta subunit Ig-like domain-containing protein" evidence="5">
    <location>
        <begin position="20"/>
        <end position="185"/>
    </location>
</feature>
<accession>A0A3B3ZM32</accession>
<protein>
    <recommendedName>
        <fullName evidence="8">CD3 gamma/delta subunit Ig-like domain-containing protein</fullName>
    </recommendedName>
</protein>
<evidence type="ECO:0000256" key="4">
    <source>
        <dbReference type="SAM" id="Phobius"/>
    </source>
</evidence>
<dbReference type="Proteomes" id="UP000261520">
    <property type="component" value="Unplaced"/>
</dbReference>
<evidence type="ECO:0000256" key="1">
    <source>
        <dbReference type="ARBA" id="ARBA00004251"/>
    </source>
</evidence>
<dbReference type="InterPro" id="IPR015484">
    <property type="entry name" value="CD3_esu/gsu/dsu"/>
</dbReference>
<evidence type="ECO:0000313" key="6">
    <source>
        <dbReference type="Ensembl" id="ENSPMGP00000005610.1"/>
    </source>
</evidence>
<evidence type="ECO:0008006" key="8">
    <source>
        <dbReference type="Google" id="ProtNLM"/>
    </source>
</evidence>
<evidence type="ECO:0000256" key="3">
    <source>
        <dbReference type="ARBA" id="ARBA00022729"/>
    </source>
</evidence>
<keyword evidence="7" id="KW-1185">Reference proteome</keyword>
<reference evidence="6" key="2">
    <citation type="submission" date="2025-09" db="UniProtKB">
        <authorList>
            <consortium name="Ensembl"/>
        </authorList>
    </citation>
    <scope>IDENTIFICATION</scope>
</reference>
<dbReference type="STRING" id="409849.ENSPMGP00000005610"/>
<dbReference type="GO" id="GO:0045059">
    <property type="term" value="P:positive thymic T cell selection"/>
    <property type="evidence" value="ECO:0007669"/>
    <property type="project" value="TreeGrafter"/>
</dbReference>
<sequence length="185" mass="20575">MVSRVVLAGVLLVVAAVEANPKGGVRFWMNSVTLQCPEEGEWFYGNGTSMIDTNDIKLYYDYKYKGSKDQFHCKYKSQSTPDAPDAAETLETYYFYIQGNACENCLELDALVFAVVIAADLIGTVIIMILIYKCTKNKAAGSQRAPNWRTSGVKTCVILVCCLCLQPLSRHTRSNETYTTIHKTG</sequence>
<evidence type="ECO:0000256" key="2">
    <source>
        <dbReference type="ARBA" id="ARBA00022475"/>
    </source>
</evidence>
<keyword evidence="2" id="KW-1003">Cell membrane</keyword>
<evidence type="ECO:0000313" key="7">
    <source>
        <dbReference type="Proteomes" id="UP000261520"/>
    </source>
</evidence>
<keyword evidence="4" id="KW-0472">Membrane</keyword>
<keyword evidence="4" id="KW-0812">Transmembrane</keyword>
<organism evidence="6 7">
    <name type="scientific">Periophthalmus magnuspinnatus</name>
    <dbReference type="NCBI Taxonomy" id="409849"/>
    <lineage>
        <taxon>Eukaryota</taxon>
        <taxon>Metazoa</taxon>
        <taxon>Chordata</taxon>
        <taxon>Craniata</taxon>
        <taxon>Vertebrata</taxon>
        <taxon>Euteleostomi</taxon>
        <taxon>Actinopterygii</taxon>
        <taxon>Neopterygii</taxon>
        <taxon>Teleostei</taxon>
        <taxon>Neoteleostei</taxon>
        <taxon>Acanthomorphata</taxon>
        <taxon>Gobiaria</taxon>
        <taxon>Gobiiformes</taxon>
        <taxon>Gobioidei</taxon>
        <taxon>Gobiidae</taxon>
        <taxon>Oxudercinae</taxon>
        <taxon>Periophthalmus</taxon>
    </lineage>
</organism>
<proteinExistence type="predicted"/>
<feature type="transmembrane region" description="Helical" evidence="4">
    <location>
        <begin position="110"/>
        <end position="132"/>
    </location>
</feature>
<dbReference type="PANTHER" id="PTHR10570">
    <property type="entry name" value="T-CELL SURFACE GLYCOPROTEIN CD3 GAMMA CHAIN / DELTA CHAIN"/>
    <property type="match status" value="1"/>
</dbReference>
<keyword evidence="4" id="KW-1133">Transmembrane helix</keyword>
<comment type="subcellular location">
    <subcellularLocation>
        <location evidence="1">Cell membrane</location>
        <topology evidence="1">Single-pass type I membrane protein</topology>
    </subcellularLocation>
</comment>
<feature type="signal peptide" evidence="5">
    <location>
        <begin position="1"/>
        <end position="19"/>
    </location>
</feature>
<dbReference type="GO" id="GO:0007166">
    <property type="term" value="P:cell surface receptor signaling pathway"/>
    <property type="evidence" value="ECO:0007669"/>
    <property type="project" value="TreeGrafter"/>
</dbReference>
<dbReference type="GO" id="GO:0042105">
    <property type="term" value="C:alpha-beta T cell receptor complex"/>
    <property type="evidence" value="ECO:0007669"/>
    <property type="project" value="TreeGrafter"/>
</dbReference>